<evidence type="ECO:0000256" key="1">
    <source>
        <dbReference type="ARBA" id="ARBA00004651"/>
    </source>
</evidence>
<feature type="transmembrane region" description="Helical" evidence="7">
    <location>
        <begin position="76"/>
        <end position="94"/>
    </location>
</feature>
<organism evidence="9 10">
    <name type="scientific">Aliicoccus persicus</name>
    <dbReference type="NCBI Taxonomy" id="930138"/>
    <lineage>
        <taxon>Bacteria</taxon>
        <taxon>Bacillati</taxon>
        <taxon>Bacillota</taxon>
        <taxon>Bacilli</taxon>
        <taxon>Bacillales</taxon>
        <taxon>Staphylococcaceae</taxon>
        <taxon>Aliicoccus</taxon>
    </lineage>
</organism>
<evidence type="ECO:0000259" key="8">
    <source>
        <dbReference type="PROSITE" id="PS50850"/>
    </source>
</evidence>
<evidence type="ECO:0000256" key="5">
    <source>
        <dbReference type="ARBA" id="ARBA00022989"/>
    </source>
</evidence>
<feature type="transmembrane region" description="Helical" evidence="7">
    <location>
        <begin position="206"/>
        <end position="226"/>
    </location>
</feature>
<evidence type="ECO:0000256" key="7">
    <source>
        <dbReference type="SAM" id="Phobius"/>
    </source>
</evidence>
<protein>
    <submittedName>
        <fullName evidence="9">MFS transporter</fullName>
    </submittedName>
</protein>
<sequence>MNMPRIVWWLVIGMAINVTGSSFLWPMHTIYMNEFLDQSLTTAGIVLMLNALTGVIGSLFGGWVFDRIGSKKTLRFAMLFVLVCLIGLVINHAWPVYAILLILIGFGYGVIVPVIYAMAGVVWPSGGRKTFNAIYLAQNLGVSIGTAAAGFVAQISFDYIFYANLILFVVFVFIAFTKFNYEVPQEDTAMQTQLTNINVDMNRTRFVSLMMACVVFFLCWTGYVQWQTTIATYTQELNISLSQYGILWTANGLLILFAQPLIRPIVNRFEDRLNIQLIIGLSIFIIAFVFTSFQVAFTGFLIGMVIMTFGEMFVWPALPTIANNLAPKGKQGSYQGVVTSTATLGRAVGPLLGGVIVDAYDMQVLFFVIVGLLFIGYIFIALFTKRVKGVV</sequence>
<feature type="transmembrane region" description="Helical" evidence="7">
    <location>
        <begin position="45"/>
        <end position="64"/>
    </location>
</feature>
<accession>A0A921DXG7</accession>
<dbReference type="GO" id="GO:0005886">
    <property type="term" value="C:plasma membrane"/>
    <property type="evidence" value="ECO:0007669"/>
    <property type="project" value="UniProtKB-SubCell"/>
</dbReference>
<name>A0A921DXG7_9STAP</name>
<evidence type="ECO:0000313" key="9">
    <source>
        <dbReference type="EMBL" id="HJE19997.1"/>
    </source>
</evidence>
<evidence type="ECO:0000313" key="10">
    <source>
        <dbReference type="Proteomes" id="UP000763505"/>
    </source>
</evidence>
<dbReference type="PRINTS" id="PR01988">
    <property type="entry name" value="EXPORTERBACE"/>
</dbReference>
<keyword evidence="2" id="KW-0813">Transport</keyword>
<dbReference type="InterPro" id="IPR036259">
    <property type="entry name" value="MFS_trans_sf"/>
</dbReference>
<dbReference type="InterPro" id="IPR022324">
    <property type="entry name" value="Bacilysin_exporter_BacE_put"/>
</dbReference>
<gene>
    <name evidence="9" type="ORF">K8V35_06560</name>
</gene>
<dbReference type="Pfam" id="PF07690">
    <property type="entry name" value="MFS_1"/>
    <property type="match status" value="1"/>
</dbReference>
<dbReference type="GO" id="GO:0022857">
    <property type="term" value="F:transmembrane transporter activity"/>
    <property type="evidence" value="ECO:0007669"/>
    <property type="project" value="InterPro"/>
</dbReference>
<dbReference type="InterPro" id="IPR020846">
    <property type="entry name" value="MFS_dom"/>
</dbReference>
<dbReference type="EMBL" id="DYYI01000071">
    <property type="protein sequence ID" value="HJE19997.1"/>
    <property type="molecule type" value="Genomic_DNA"/>
</dbReference>
<comment type="caution">
    <text evidence="9">The sequence shown here is derived from an EMBL/GenBank/DDBJ whole genome shotgun (WGS) entry which is preliminary data.</text>
</comment>
<evidence type="ECO:0000256" key="2">
    <source>
        <dbReference type="ARBA" id="ARBA00022448"/>
    </source>
</evidence>
<evidence type="ECO:0000256" key="3">
    <source>
        <dbReference type="ARBA" id="ARBA00022475"/>
    </source>
</evidence>
<keyword evidence="4 7" id="KW-0812">Transmembrane</keyword>
<keyword evidence="5 7" id="KW-1133">Transmembrane helix</keyword>
<dbReference type="Proteomes" id="UP000763505">
    <property type="component" value="Unassembled WGS sequence"/>
</dbReference>
<dbReference type="InterPro" id="IPR050171">
    <property type="entry name" value="MFS_Transporters"/>
</dbReference>
<feature type="transmembrane region" description="Helical" evidence="7">
    <location>
        <begin position="246"/>
        <end position="266"/>
    </location>
</feature>
<dbReference type="Gene3D" id="1.20.1250.20">
    <property type="entry name" value="MFS general substrate transporter like domains"/>
    <property type="match status" value="2"/>
</dbReference>
<feature type="transmembrane region" description="Helical" evidence="7">
    <location>
        <begin position="7"/>
        <end position="25"/>
    </location>
</feature>
<evidence type="ECO:0000256" key="6">
    <source>
        <dbReference type="ARBA" id="ARBA00023136"/>
    </source>
</evidence>
<feature type="transmembrane region" description="Helical" evidence="7">
    <location>
        <begin position="364"/>
        <end position="383"/>
    </location>
</feature>
<dbReference type="CDD" id="cd17329">
    <property type="entry name" value="MFS_MdtH_MDR_like"/>
    <property type="match status" value="1"/>
</dbReference>
<feature type="domain" description="Major facilitator superfamily (MFS) profile" evidence="8">
    <location>
        <begin position="6"/>
        <end position="388"/>
    </location>
</feature>
<evidence type="ECO:0000256" key="4">
    <source>
        <dbReference type="ARBA" id="ARBA00022692"/>
    </source>
</evidence>
<feature type="transmembrane region" description="Helical" evidence="7">
    <location>
        <begin position="135"/>
        <end position="153"/>
    </location>
</feature>
<dbReference type="InterPro" id="IPR011701">
    <property type="entry name" value="MFS"/>
</dbReference>
<dbReference type="SUPFAM" id="SSF103473">
    <property type="entry name" value="MFS general substrate transporter"/>
    <property type="match status" value="1"/>
</dbReference>
<keyword evidence="3" id="KW-1003">Cell membrane</keyword>
<reference evidence="9" key="2">
    <citation type="submission" date="2021-09" db="EMBL/GenBank/DDBJ databases">
        <authorList>
            <person name="Gilroy R."/>
        </authorList>
    </citation>
    <scope>NUCLEOTIDE SEQUENCE</scope>
    <source>
        <strain evidence="9">6019</strain>
    </source>
</reference>
<reference evidence="9" key="1">
    <citation type="journal article" date="2021" name="PeerJ">
        <title>Extensive microbial diversity within the chicken gut microbiome revealed by metagenomics and culture.</title>
        <authorList>
            <person name="Gilroy R."/>
            <person name="Ravi A."/>
            <person name="Getino M."/>
            <person name="Pursley I."/>
            <person name="Horton D.L."/>
            <person name="Alikhan N.F."/>
            <person name="Baker D."/>
            <person name="Gharbi K."/>
            <person name="Hall N."/>
            <person name="Watson M."/>
            <person name="Adriaenssens E.M."/>
            <person name="Foster-Nyarko E."/>
            <person name="Jarju S."/>
            <person name="Secka A."/>
            <person name="Antonio M."/>
            <person name="Oren A."/>
            <person name="Chaudhuri R.R."/>
            <person name="La Ragione R."/>
            <person name="Hildebrand F."/>
            <person name="Pallen M.J."/>
        </authorList>
    </citation>
    <scope>NUCLEOTIDE SEQUENCE</scope>
    <source>
        <strain evidence="9">6019</strain>
    </source>
</reference>
<comment type="subcellular location">
    <subcellularLocation>
        <location evidence="1">Cell membrane</location>
        <topology evidence="1">Multi-pass membrane protein</topology>
    </subcellularLocation>
</comment>
<feature type="transmembrane region" description="Helical" evidence="7">
    <location>
        <begin position="100"/>
        <end position="123"/>
    </location>
</feature>
<dbReference type="PROSITE" id="PS50850">
    <property type="entry name" value="MFS"/>
    <property type="match status" value="1"/>
</dbReference>
<dbReference type="AlphaFoldDB" id="A0A921DXG7"/>
<keyword evidence="6 7" id="KW-0472">Membrane</keyword>
<proteinExistence type="predicted"/>
<dbReference type="PANTHER" id="PTHR23517">
    <property type="entry name" value="RESISTANCE PROTEIN MDTM, PUTATIVE-RELATED-RELATED"/>
    <property type="match status" value="1"/>
</dbReference>
<feature type="transmembrane region" description="Helical" evidence="7">
    <location>
        <begin position="278"/>
        <end position="309"/>
    </location>
</feature>
<feature type="transmembrane region" description="Helical" evidence="7">
    <location>
        <begin position="159"/>
        <end position="176"/>
    </location>
</feature>
<dbReference type="PANTHER" id="PTHR23517:SF10">
    <property type="entry name" value="MAJOR FACILITATOR SUPERFAMILY (MFS) PROFILE DOMAIN-CONTAINING PROTEIN"/>
    <property type="match status" value="1"/>
</dbReference>